<dbReference type="GeneID" id="92855727"/>
<evidence type="ECO:0000256" key="5">
    <source>
        <dbReference type="ARBA" id="ARBA00022692"/>
    </source>
</evidence>
<evidence type="ECO:0000256" key="10">
    <source>
        <dbReference type="SAM" id="Phobius"/>
    </source>
</evidence>
<comment type="subcellular location">
    <subcellularLocation>
        <location evidence="1">Cell membrane</location>
        <topology evidence="1">Multi-pass membrane protein</topology>
    </subcellularLocation>
</comment>
<feature type="transmembrane region" description="Helical" evidence="10">
    <location>
        <begin position="274"/>
        <end position="301"/>
    </location>
</feature>
<evidence type="ECO:0000313" key="12">
    <source>
        <dbReference type="Proteomes" id="UP000196877"/>
    </source>
</evidence>
<keyword evidence="6" id="KW-0029">Amino-acid transport</keyword>
<dbReference type="NCBIfam" id="TIGR00905">
    <property type="entry name" value="2A0302"/>
    <property type="match status" value="1"/>
</dbReference>
<name>A0ABM6LC43_9BACI</name>
<dbReference type="PANTHER" id="PTHR42770">
    <property type="entry name" value="AMINO ACID TRANSPORTER-RELATED"/>
    <property type="match status" value="1"/>
</dbReference>
<dbReference type="RefSeq" id="WP_006639633.1">
    <property type="nucleotide sequence ID" value="NZ_BORD01000001.1"/>
</dbReference>
<feature type="transmembrane region" description="Helical" evidence="10">
    <location>
        <begin position="331"/>
        <end position="349"/>
    </location>
</feature>
<feature type="transmembrane region" description="Helical" evidence="10">
    <location>
        <begin position="200"/>
        <end position="219"/>
    </location>
</feature>
<dbReference type="Proteomes" id="UP000196877">
    <property type="component" value="Chromosome"/>
</dbReference>
<feature type="transmembrane region" description="Helical" evidence="10">
    <location>
        <begin position="442"/>
        <end position="463"/>
    </location>
</feature>
<evidence type="ECO:0000256" key="1">
    <source>
        <dbReference type="ARBA" id="ARBA00004651"/>
    </source>
</evidence>
<feature type="transmembrane region" description="Helical" evidence="10">
    <location>
        <begin position="231"/>
        <end position="254"/>
    </location>
</feature>
<feature type="transmembrane region" description="Helical" evidence="10">
    <location>
        <begin position="158"/>
        <end position="180"/>
    </location>
</feature>
<evidence type="ECO:0000256" key="4">
    <source>
        <dbReference type="ARBA" id="ARBA00022475"/>
    </source>
</evidence>
<evidence type="ECO:0000256" key="3">
    <source>
        <dbReference type="ARBA" id="ARBA00022448"/>
    </source>
</evidence>
<dbReference type="Pfam" id="PF13520">
    <property type="entry name" value="AA_permease_2"/>
    <property type="match status" value="1"/>
</dbReference>
<keyword evidence="12" id="KW-1185">Reference proteome</keyword>
<feature type="transmembrane region" description="Helical" evidence="10">
    <location>
        <begin position="125"/>
        <end position="146"/>
    </location>
</feature>
<protein>
    <recommendedName>
        <fullName evidence="9">Arginine-ornithine antiporter</fullName>
    </recommendedName>
</protein>
<dbReference type="InterPro" id="IPR004754">
    <property type="entry name" value="Amino_acid_antiprt"/>
</dbReference>
<feature type="transmembrane region" description="Helical" evidence="10">
    <location>
        <begin position="35"/>
        <end position="57"/>
    </location>
</feature>
<feature type="transmembrane region" description="Helical" evidence="10">
    <location>
        <begin position="93"/>
        <end position="119"/>
    </location>
</feature>
<dbReference type="Gene3D" id="1.20.1740.10">
    <property type="entry name" value="Amino acid/polyamine transporter I"/>
    <property type="match status" value="1"/>
</dbReference>
<dbReference type="InterPro" id="IPR050367">
    <property type="entry name" value="APC_superfamily"/>
</dbReference>
<keyword evidence="5 10" id="KW-0812">Transmembrane</keyword>
<keyword evidence="3" id="KW-0813">Transport</keyword>
<evidence type="ECO:0000256" key="2">
    <source>
        <dbReference type="ARBA" id="ARBA00008220"/>
    </source>
</evidence>
<keyword evidence="7 10" id="KW-1133">Transmembrane helix</keyword>
<dbReference type="NCBIfam" id="TIGR03810">
    <property type="entry name" value="arg_ornith_anti"/>
    <property type="match status" value="1"/>
</dbReference>
<feature type="transmembrane region" description="Helical" evidence="10">
    <location>
        <begin position="7"/>
        <end position="29"/>
    </location>
</feature>
<reference evidence="11 12" key="1">
    <citation type="submission" date="2017-06" db="EMBL/GenBank/DDBJ databases">
        <title>Genome sequence of Bacillus sonorensis strain SRCM101395.</title>
        <authorList>
            <person name="Cho S.H."/>
        </authorList>
    </citation>
    <scope>NUCLEOTIDE SEQUENCE [LARGE SCALE GENOMIC DNA]</scope>
    <source>
        <strain evidence="11 12">SRCM101395</strain>
    </source>
</reference>
<dbReference type="InterPro" id="IPR002293">
    <property type="entry name" value="AA/rel_permease1"/>
</dbReference>
<evidence type="ECO:0000256" key="8">
    <source>
        <dbReference type="ARBA" id="ARBA00023136"/>
    </source>
</evidence>
<dbReference type="InterPro" id="IPR022461">
    <property type="entry name" value="Arg/Orn_antiprt_ArcD"/>
</dbReference>
<keyword evidence="8 10" id="KW-0472">Membrane</keyword>
<feature type="transmembrane region" description="Helical" evidence="10">
    <location>
        <begin position="412"/>
        <end position="430"/>
    </location>
</feature>
<sequence length="469" mass="50100">MAEEKKLGLFALIALVIGSMIGGGAFNLASDMASGAGAGAILIGWVITGIGMIALAFSFQNLTTKRPDLDGGIFTYAREGFGHFMGFNSGWGYWFAALLGNVAYGTLLFSSVGYFIPAFGNGQNIASIIGASVILWIVHFLILRGVQSAAMINLITTISKLVPIFAFIVAIIFVFHLDLFTQDFWGKGLSLGSIGAQVKSTMLVTVWVFTGIEGAVLFSSRAKKSSDVGKATVIGLISVLAIYVMITMLSLGVMNQENLAGLPNPSMAAIMEHIVGKWGAVLINLGLIISVLGAWLAWTLFAGELPLIAAREGVFPKWFGKVNKNGAPSNALTLTNAIIQLFLLTFIISDAAYQFAFSLASSAILIPYLFSGLYQLKYSWIHKEPDRFKNVVIGIIASIYGIWLVYAAGLDYLLLTMILYAPGILVFRAVRKGKKEGSVFNRAELVIAAIILVLAVVAIVKLASGGISI</sequence>
<organism evidence="11 12">
    <name type="scientific">Bacillus sonorensis</name>
    <dbReference type="NCBI Taxonomy" id="119858"/>
    <lineage>
        <taxon>Bacteria</taxon>
        <taxon>Bacillati</taxon>
        <taxon>Bacillota</taxon>
        <taxon>Bacilli</taxon>
        <taxon>Bacillales</taxon>
        <taxon>Bacillaceae</taxon>
        <taxon>Bacillus</taxon>
    </lineage>
</organism>
<evidence type="ECO:0000256" key="6">
    <source>
        <dbReference type="ARBA" id="ARBA00022970"/>
    </source>
</evidence>
<feature type="transmembrane region" description="Helical" evidence="10">
    <location>
        <begin position="355"/>
        <end position="376"/>
    </location>
</feature>
<proteinExistence type="inferred from homology"/>
<evidence type="ECO:0000256" key="9">
    <source>
        <dbReference type="NCBIfam" id="TIGR03810"/>
    </source>
</evidence>
<dbReference type="PIRSF" id="PIRSF006060">
    <property type="entry name" value="AA_transporter"/>
    <property type="match status" value="1"/>
</dbReference>
<gene>
    <name evidence="11" type="ORF">S101395_00228</name>
</gene>
<evidence type="ECO:0000313" key="11">
    <source>
        <dbReference type="EMBL" id="ASB86783.1"/>
    </source>
</evidence>
<keyword evidence="4" id="KW-1003">Cell membrane</keyword>
<accession>A0ABM6LC43</accession>
<feature type="transmembrane region" description="Helical" evidence="10">
    <location>
        <begin position="388"/>
        <end position="406"/>
    </location>
</feature>
<evidence type="ECO:0000256" key="7">
    <source>
        <dbReference type="ARBA" id="ARBA00022989"/>
    </source>
</evidence>
<dbReference type="PANTHER" id="PTHR42770:SF4">
    <property type="entry name" value="ARGININE_ORNITHINE ANTIPORTER-RELATED"/>
    <property type="match status" value="1"/>
</dbReference>
<comment type="similarity">
    <text evidence="2">Belongs to the amino acid-polyamine-organocation (APC) superfamily. Basic amino acid/polyamine antiporter (APA) (TC 2.A.3.2) family.</text>
</comment>
<dbReference type="EMBL" id="CP021920">
    <property type="protein sequence ID" value="ASB86783.1"/>
    <property type="molecule type" value="Genomic_DNA"/>
</dbReference>